<evidence type="ECO:0000256" key="3">
    <source>
        <dbReference type="ARBA" id="ARBA00030602"/>
    </source>
</evidence>
<dbReference type="GO" id="GO:0016740">
    <property type="term" value="F:transferase activity"/>
    <property type="evidence" value="ECO:0007669"/>
    <property type="project" value="UniProtKB-KW"/>
</dbReference>
<feature type="domain" description="Gamma-glutamylcyclotransferase AIG2-like" evidence="4">
    <location>
        <begin position="62"/>
        <end position="155"/>
    </location>
</feature>
<evidence type="ECO:0000256" key="1">
    <source>
        <dbReference type="ARBA" id="ARBA00008861"/>
    </source>
</evidence>
<gene>
    <name evidence="5" type="ORF">PSTT_08067</name>
</gene>
<comment type="similarity">
    <text evidence="1">Belongs to the gamma-glutamylcyclotransferase family.</text>
</comment>
<evidence type="ECO:0000256" key="2">
    <source>
        <dbReference type="ARBA" id="ARBA00022679"/>
    </source>
</evidence>
<dbReference type="InterPro" id="IPR009288">
    <property type="entry name" value="AIG2-like_dom"/>
</dbReference>
<dbReference type="VEuPathDB" id="FungiDB:PSHT_01544"/>
<organism evidence="5 6">
    <name type="scientific">Puccinia striiformis</name>
    <dbReference type="NCBI Taxonomy" id="27350"/>
    <lineage>
        <taxon>Eukaryota</taxon>
        <taxon>Fungi</taxon>
        <taxon>Dikarya</taxon>
        <taxon>Basidiomycota</taxon>
        <taxon>Pucciniomycotina</taxon>
        <taxon>Pucciniomycetes</taxon>
        <taxon>Pucciniales</taxon>
        <taxon>Pucciniaceae</taxon>
        <taxon>Puccinia</taxon>
    </lineage>
</organism>
<keyword evidence="2" id="KW-0808">Transferase</keyword>
<dbReference type="CDD" id="cd06661">
    <property type="entry name" value="GGCT_like"/>
    <property type="match status" value="1"/>
</dbReference>
<dbReference type="SUPFAM" id="SSF110857">
    <property type="entry name" value="Gamma-glutamyl cyclotransferase-like"/>
    <property type="match status" value="1"/>
</dbReference>
<evidence type="ECO:0000313" key="6">
    <source>
        <dbReference type="Proteomes" id="UP000239156"/>
    </source>
</evidence>
<dbReference type="InterPro" id="IPR036568">
    <property type="entry name" value="GGCT-like_sf"/>
</dbReference>
<dbReference type="PANTHER" id="PTHR31544">
    <property type="entry name" value="AIG2-LIKE PROTEIN D"/>
    <property type="match status" value="1"/>
</dbReference>
<dbReference type="Proteomes" id="UP000239156">
    <property type="component" value="Unassembled WGS sequence"/>
</dbReference>
<dbReference type="Pfam" id="PF06094">
    <property type="entry name" value="GGACT"/>
    <property type="match status" value="1"/>
</dbReference>
<comment type="caution">
    <text evidence="5">The sequence shown here is derived from an EMBL/GenBank/DDBJ whole genome shotgun (WGS) entry which is preliminary data.</text>
</comment>
<accession>A0A2S4VDS5</accession>
<evidence type="ECO:0000313" key="5">
    <source>
        <dbReference type="EMBL" id="POW07661.1"/>
    </source>
</evidence>
<name>A0A2S4VDS5_9BASI</name>
<sequence length="188" mass="20485">PRTPSSTVNTLEEKRQLAVFEIYSPGDDEGPSIISGHECSRSSSQCFSYLARVIDRPTDGLDIQRAQLTGHCRLKIRGAHYPGLIPASVAEVALGRPATLGEQTVTGTLVSGLTSSDVALLDAFEGEEYEVQTALVNIIDCNSPPVEAVVYLYAPAIVSQNVLPCVWSYDEFLKNHATQWVVDPSMYR</sequence>
<dbReference type="PANTHER" id="PTHR31544:SF2">
    <property type="entry name" value="AIG2-LIKE PROTEIN D"/>
    <property type="match status" value="1"/>
</dbReference>
<dbReference type="AlphaFoldDB" id="A0A2S4VDS5"/>
<reference evidence="5" key="1">
    <citation type="submission" date="2017-12" db="EMBL/GenBank/DDBJ databases">
        <title>Gene loss provides genomic basis for host adaptation in cereal stripe rust fungi.</title>
        <authorList>
            <person name="Xia C."/>
        </authorList>
    </citation>
    <scope>NUCLEOTIDE SEQUENCE [LARGE SCALE GENOMIC DNA]</scope>
    <source>
        <strain evidence="5">93-210</strain>
    </source>
</reference>
<keyword evidence="6" id="KW-1185">Reference proteome</keyword>
<dbReference type="Gene3D" id="3.10.490.10">
    <property type="entry name" value="Gamma-glutamyl cyclotransferase-like"/>
    <property type="match status" value="1"/>
</dbReference>
<proteinExistence type="inferred from homology"/>
<dbReference type="InterPro" id="IPR013024">
    <property type="entry name" value="GGCT-like"/>
</dbReference>
<feature type="non-terminal residue" evidence="5">
    <location>
        <position position="1"/>
    </location>
</feature>
<protein>
    <recommendedName>
        <fullName evidence="3">Putative gamma-glutamylcyclotransferase</fullName>
    </recommendedName>
</protein>
<dbReference type="VEuPathDB" id="FungiDB:PSTT_08067"/>
<dbReference type="InterPro" id="IPR045038">
    <property type="entry name" value="AIG2-like"/>
</dbReference>
<dbReference type="EMBL" id="PKSL01000072">
    <property type="protein sequence ID" value="POW07661.1"/>
    <property type="molecule type" value="Genomic_DNA"/>
</dbReference>
<evidence type="ECO:0000259" key="4">
    <source>
        <dbReference type="Pfam" id="PF06094"/>
    </source>
</evidence>